<evidence type="ECO:0000256" key="6">
    <source>
        <dbReference type="ARBA" id="ARBA00015035"/>
    </source>
</evidence>
<evidence type="ECO:0000256" key="8">
    <source>
        <dbReference type="ARBA" id="ARBA00022857"/>
    </source>
</evidence>
<evidence type="ECO:0000256" key="13">
    <source>
        <dbReference type="ARBA" id="ARBA00049020"/>
    </source>
</evidence>
<comment type="similarity">
    <text evidence="3">Belongs to the HTP reductase family.</text>
</comment>
<dbReference type="SUPFAM" id="SSF53597">
    <property type="entry name" value="Dihydrofolate reductase-like"/>
    <property type="match status" value="1"/>
</dbReference>
<feature type="domain" description="Bacterial bifunctional deaminase-reductase C-terminal" evidence="14">
    <location>
        <begin position="29"/>
        <end position="230"/>
    </location>
</feature>
<protein>
    <recommendedName>
        <fullName evidence="6">2,5-diamino-6-ribosylamino-4(3H)-pyrimidinone 5'-phosphate reductase</fullName>
        <ecNumber evidence="5">1.1.1.302</ecNumber>
    </recommendedName>
    <alternativeName>
        <fullName evidence="11">2,5-diamino-6-(5-phospho-D-ribosylamino)pyrimidin-4(3H)-one reductase</fullName>
    </alternativeName>
    <alternativeName>
        <fullName evidence="10">2,5-diamino-6-ribitylamino-4(3H)-pyrimidinone 5'-phosphate synthase</fullName>
    </alternativeName>
</protein>
<dbReference type="EMBL" id="HE650827">
    <property type="protein sequence ID" value="CCF59173.1"/>
    <property type="molecule type" value="Genomic_DNA"/>
</dbReference>
<dbReference type="InterPro" id="IPR050765">
    <property type="entry name" value="Riboflavin_Biosynth_HTPR"/>
</dbReference>
<dbReference type="UniPathway" id="UPA00275"/>
<dbReference type="KEGG" id="kaf:KAFR_0G01390"/>
<comment type="catalytic activity">
    <reaction evidence="12">
        <text>2,5-diamino-6-(1-D-ribitylamino)pyrimidin-4(3H)-one 5'-phosphate + NAD(+) = 2,5-diamino-6-(1-D-ribosylamino)pyrimidin-4(3H)-one 5'-phosphate + NADH + H(+)</text>
        <dbReference type="Rhea" id="RHEA:27274"/>
        <dbReference type="ChEBI" id="CHEBI:15378"/>
        <dbReference type="ChEBI" id="CHEBI:57540"/>
        <dbReference type="ChEBI" id="CHEBI:57945"/>
        <dbReference type="ChEBI" id="CHEBI:58890"/>
        <dbReference type="ChEBI" id="CHEBI:59545"/>
        <dbReference type="EC" id="1.1.1.302"/>
    </reaction>
</comment>
<dbReference type="PANTHER" id="PTHR38011:SF7">
    <property type="entry name" value="2,5-DIAMINO-6-RIBOSYLAMINO-4(3H)-PYRIMIDINONE 5'-PHOSPHATE REDUCTASE"/>
    <property type="match status" value="1"/>
</dbReference>
<organism evidence="15 16">
    <name type="scientific">Kazachstania africana (strain ATCC 22294 / BCRC 22015 / CBS 2517 / CECT 1963 / NBRC 1671 / NRRL Y-8276)</name>
    <name type="common">Yeast</name>
    <name type="synonym">Kluyveromyces africanus</name>
    <dbReference type="NCBI Taxonomy" id="1071382"/>
    <lineage>
        <taxon>Eukaryota</taxon>
        <taxon>Fungi</taxon>
        <taxon>Dikarya</taxon>
        <taxon>Ascomycota</taxon>
        <taxon>Saccharomycotina</taxon>
        <taxon>Saccharomycetes</taxon>
        <taxon>Saccharomycetales</taxon>
        <taxon>Saccharomycetaceae</taxon>
        <taxon>Kazachstania</taxon>
    </lineage>
</organism>
<dbReference type="Proteomes" id="UP000005220">
    <property type="component" value="Chromosome 7"/>
</dbReference>
<evidence type="ECO:0000313" key="15">
    <source>
        <dbReference type="EMBL" id="CCF59173.1"/>
    </source>
</evidence>
<dbReference type="Gene3D" id="3.40.430.10">
    <property type="entry name" value="Dihydrofolate Reductase, subunit A"/>
    <property type="match status" value="1"/>
</dbReference>
<dbReference type="InParanoid" id="H2AXS3"/>
<evidence type="ECO:0000256" key="9">
    <source>
        <dbReference type="ARBA" id="ARBA00023002"/>
    </source>
</evidence>
<evidence type="ECO:0000259" key="14">
    <source>
        <dbReference type="Pfam" id="PF01872"/>
    </source>
</evidence>
<evidence type="ECO:0000256" key="5">
    <source>
        <dbReference type="ARBA" id="ARBA00012851"/>
    </source>
</evidence>
<proteinExistence type="inferred from homology"/>
<keyword evidence="7" id="KW-0686">Riboflavin biosynthesis</keyword>
<keyword evidence="16" id="KW-1185">Reference proteome</keyword>
<dbReference type="RefSeq" id="XP_003958308.1">
    <property type="nucleotide sequence ID" value="XM_003958259.1"/>
</dbReference>
<dbReference type="FunFam" id="3.40.430.10:FF:000011">
    <property type="entry name" value="Rib7p"/>
    <property type="match status" value="1"/>
</dbReference>
<dbReference type="GO" id="GO:0050661">
    <property type="term" value="F:NADP binding"/>
    <property type="evidence" value="ECO:0007669"/>
    <property type="project" value="InterPro"/>
</dbReference>
<evidence type="ECO:0000256" key="7">
    <source>
        <dbReference type="ARBA" id="ARBA00022619"/>
    </source>
</evidence>
<evidence type="ECO:0000256" key="11">
    <source>
        <dbReference type="ARBA" id="ARBA00031630"/>
    </source>
</evidence>
<gene>
    <name evidence="15" type="primary">KAFR0G01390</name>
    <name evidence="15" type="ORF">KAFR_0G01390</name>
</gene>
<dbReference type="Pfam" id="PF01872">
    <property type="entry name" value="RibD_C"/>
    <property type="match status" value="1"/>
</dbReference>
<keyword evidence="9" id="KW-0560">Oxidoreductase</keyword>
<evidence type="ECO:0000256" key="12">
    <source>
        <dbReference type="ARBA" id="ARBA00047550"/>
    </source>
</evidence>
<keyword evidence="8" id="KW-0521">NADP</keyword>
<dbReference type="PANTHER" id="PTHR38011">
    <property type="entry name" value="DIHYDROFOLATE REDUCTASE FAMILY PROTEIN (AFU_ORTHOLOGUE AFUA_8G06820)"/>
    <property type="match status" value="1"/>
</dbReference>
<evidence type="ECO:0000256" key="4">
    <source>
        <dbReference type="ARBA" id="ARBA00011738"/>
    </source>
</evidence>
<dbReference type="OrthoDB" id="5432at2759"/>
<dbReference type="InterPro" id="IPR011549">
    <property type="entry name" value="RibD_C"/>
</dbReference>
<dbReference type="EC" id="1.1.1.302" evidence="5"/>
<dbReference type="AlphaFoldDB" id="H2AXS3"/>
<evidence type="ECO:0000256" key="2">
    <source>
        <dbReference type="ARBA" id="ARBA00005104"/>
    </source>
</evidence>
<dbReference type="STRING" id="1071382.H2AXS3"/>
<dbReference type="GeneID" id="13887153"/>
<comment type="function">
    <text evidence="1">Catalyzes an early step in riboflavin biosynthesis, the NADPH-dependent reduction of the ribose side chain of 2,5-diamino-6-ribosylamino-4(3H)-pyrimidinone 5'-phosphate, yielding 2,5-diamino-6-ribitylamino-4(3H)-pyrimidinone 5'-phosphate.</text>
</comment>
<name>H2AXS3_KAZAF</name>
<evidence type="ECO:0000256" key="10">
    <source>
        <dbReference type="ARBA" id="ARBA00030073"/>
    </source>
</evidence>
<comment type="subunit">
    <text evidence="4">Homodimer.</text>
</comment>
<evidence type="ECO:0000256" key="1">
    <source>
        <dbReference type="ARBA" id="ARBA00003555"/>
    </source>
</evidence>
<evidence type="ECO:0000313" key="16">
    <source>
        <dbReference type="Proteomes" id="UP000005220"/>
    </source>
</evidence>
<dbReference type="GO" id="GO:0008703">
    <property type="term" value="F:5-amino-6-(5-phosphoribosylamino)uracil reductase activity"/>
    <property type="evidence" value="ECO:0007669"/>
    <property type="project" value="EnsemblFungi"/>
</dbReference>
<dbReference type="InterPro" id="IPR002734">
    <property type="entry name" value="RibDG_C"/>
</dbReference>
<dbReference type="NCBIfam" id="TIGR00227">
    <property type="entry name" value="ribD_Cterm"/>
    <property type="match status" value="1"/>
</dbReference>
<sequence>MSLAALRDDLVPFLAPYLPSNDVSAKERPFITLTYAQSLDSRISAAPGVRTAISHSETKTMTHYLRYHHDGILIGSRTALADDPGLNCKFNDEFEKSPRPIILDLSQKWRFQGSQMYTLYKQGRGKPPIVVVRGAPTLRENDVDYLIFSQNERYIDFEILFSRLEAEFGLHSVMVEGGAFVINELLARGDLVDSLVITIGSVFLGKNGVEVSPANSLELKDIDWWNGTRDAIMCARFLNPKIV</sequence>
<dbReference type="FunCoup" id="H2AXS3">
    <property type="interactions" value="120"/>
</dbReference>
<evidence type="ECO:0000256" key="3">
    <source>
        <dbReference type="ARBA" id="ARBA00009723"/>
    </source>
</evidence>
<dbReference type="InterPro" id="IPR024072">
    <property type="entry name" value="DHFR-like_dom_sf"/>
</dbReference>
<reference evidence="15 16" key="1">
    <citation type="journal article" date="2011" name="Proc. Natl. Acad. Sci. U.S.A.">
        <title>Evolutionary erosion of yeast sex chromosomes by mating-type switching accidents.</title>
        <authorList>
            <person name="Gordon J.L."/>
            <person name="Armisen D."/>
            <person name="Proux-Wera E."/>
            <person name="Oheigeartaigh S.S."/>
            <person name="Byrne K.P."/>
            <person name="Wolfe K.H."/>
        </authorList>
    </citation>
    <scope>NUCLEOTIDE SEQUENCE [LARGE SCALE GENOMIC DNA]</scope>
    <source>
        <strain evidence="16">ATCC 22294 / BCRC 22015 / CBS 2517 / CECT 1963 / NBRC 1671 / NRRL Y-8276</strain>
    </source>
</reference>
<accession>H2AXS3</accession>
<dbReference type="GO" id="GO:0009231">
    <property type="term" value="P:riboflavin biosynthetic process"/>
    <property type="evidence" value="ECO:0007669"/>
    <property type="project" value="UniProtKB-UniPathway"/>
</dbReference>
<dbReference type="eggNOG" id="ENOG502RZWZ">
    <property type="taxonomic scope" value="Eukaryota"/>
</dbReference>
<comment type="pathway">
    <text evidence="2">Cofactor biosynthesis; riboflavin biosynthesis.</text>
</comment>
<dbReference type="HOGENOM" id="CLU_036590_5_0_1"/>
<comment type="catalytic activity">
    <reaction evidence="13">
        <text>2,5-diamino-6-(1-D-ribitylamino)pyrimidin-4(3H)-one 5'-phosphate + NADP(+) = 2,5-diamino-6-(1-D-ribosylamino)pyrimidin-4(3H)-one 5'-phosphate + NADPH + H(+)</text>
        <dbReference type="Rhea" id="RHEA:27278"/>
        <dbReference type="ChEBI" id="CHEBI:15378"/>
        <dbReference type="ChEBI" id="CHEBI:57783"/>
        <dbReference type="ChEBI" id="CHEBI:58349"/>
        <dbReference type="ChEBI" id="CHEBI:58890"/>
        <dbReference type="ChEBI" id="CHEBI:59545"/>
        <dbReference type="EC" id="1.1.1.302"/>
    </reaction>
</comment>